<dbReference type="Pfam" id="PF16861">
    <property type="entry name" value="Carbam_trans_C"/>
    <property type="match status" value="1"/>
</dbReference>
<dbReference type="EC" id="2.1.3.-" evidence="4"/>
<dbReference type="PANTHER" id="PTHR34847">
    <property type="entry name" value="NODULATION PROTEIN U"/>
    <property type="match status" value="1"/>
</dbReference>
<dbReference type="GO" id="GO:0016740">
    <property type="term" value="F:transferase activity"/>
    <property type="evidence" value="ECO:0007669"/>
    <property type="project" value="UniProtKB-KW"/>
</dbReference>
<evidence type="ECO:0000313" key="5">
    <source>
        <dbReference type="Proteomes" id="UP000582837"/>
    </source>
</evidence>
<dbReference type="PANTHER" id="PTHR34847:SF1">
    <property type="entry name" value="NODULATION PROTEIN U"/>
    <property type="match status" value="1"/>
</dbReference>
<evidence type="ECO:0000256" key="1">
    <source>
        <dbReference type="ARBA" id="ARBA00006129"/>
    </source>
</evidence>
<dbReference type="InterPro" id="IPR051338">
    <property type="entry name" value="NodU/CmcH_Carbamoyltrnsfr"/>
</dbReference>
<proteinExistence type="inferred from homology"/>
<feature type="domain" description="Carbamoyltransferase C-terminal" evidence="3">
    <location>
        <begin position="397"/>
        <end position="565"/>
    </location>
</feature>
<evidence type="ECO:0000259" key="3">
    <source>
        <dbReference type="Pfam" id="PF16861"/>
    </source>
</evidence>
<organism evidence="4 5">
    <name type="scientific">Longimicrobium terrae</name>
    <dbReference type="NCBI Taxonomy" id="1639882"/>
    <lineage>
        <taxon>Bacteria</taxon>
        <taxon>Pseudomonadati</taxon>
        <taxon>Gemmatimonadota</taxon>
        <taxon>Longimicrobiia</taxon>
        <taxon>Longimicrobiales</taxon>
        <taxon>Longimicrobiaceae</taxon>
        <taxon>Longimicrobium</taxon>
    </lineage>
</organism>
<comment type="caution">
    <text evidence="4">The sequence shown here is derived from an EMBL/GenBank/DDBJ whole genome shotgun (WGS) entry which is preliminary data.</text>
</comment>
<dbReference type="Gene3D" id="3.90.870.20">
    <property type="entry name" value="Carbamoyltransferase, C-terminal domain"/>
    <property type="match status" value="1"/>
</dbReference>
<sequence length="572" mass="62168">MNILGINAAFHDSSACLLIDGKVVAAAEEERFTRIKHHKRPRPFQSHALPFRAMHYCLGAGGLTLGDVDHVAYAFDPFPLVQRAGNAPVLRLPQTESEAGQGRGFDPWTSVFLAGITGAPLLLAEDLPWELQDRLSGPPPPFRFVPHHVAHAASAYHPSPYEDAAVLTLDGYGGDATTTYWHGTGAELRPLGGVDLPHSLGLMYENVTAFLGYQRSSDEYKVMSMAASGRPVYLDAFREAIRLDGNGCYRTDLRALEGRLGAPRRRGEPLEQRHFDVAASLQEALEEAVLQLAAWLHAATGADALCAAGGVALNCKLNGRLRVDGPFRRMWVQPAAGDAGTALGAALHLHAELGGGRAWRMDHAYLGPGASDGEIETVLRRAGVAYRRMDDVAGETAAVLADEKLIGWFQGRMEFGPRALGARSILASPRHAGTRDRLNAVKSREAYQPVAPMVPLESASEWFVEGDDSPYMLFVGRVREDRQHQIPAVRHGDGTARVQTVRREINPRLHGLLRAFEARTGVPVLANTSFNLREEPVVCTPSDALRTYFTSPLDALVLGSFLLEKPAPTVQS</sequence>
<dbReference type="Gene3D" id="3.30.420.40">
    <property type="match status" value="2"/>
</dbReference>
<name>A0A841H7D5_9BACT</name>
<dbReference type="AlphaFoldDB" id="A0A841H7D5"/>
<dbReference type="InterPro" id="IPR038152">
    <property type="entry name" value="Carbam_trans_C_sf"/>
</dbReference>
<dbReference type="CDD" id="cd24098">
    <property type="entry name" value="ASKHA_NBD_TobZ_N"/>
    <property type="match status" value="1"/>
</dbReference>
<gene>
    <name evidence="4" type="ORF">HNQ61_005490</name>
</gene>
<dbReference type="RefSeq" id="WP_170040209.1">
    <property type="nucleotide sequence ID" value="NZ_JABDTL010000002.1"/>
</dbReference>
<comment type="similarity">
    <text evidence="1">Belongs to the NodU/CmcH family.</text>
</comment>
<feature type="domain" description="Carbamoyltransferase" evidence="2">
    <location>
        <begin position="3"/>
        <end position="347"/>
    </location>
</feature>
<keyword evidence="4" id="KW-0808">Transferase</keyword>
<dbReference type="Pfam" id="PF02543">
    <property type="entry name" value="Carbam_trans_N"/>
    <property type="match status" value="1"/>
</dbReference>
<evidence type="ECO:0000313" key="4">
    <source>
        <dbReference type="EMBL" id="MBB6073812.1"/>
    </source>
</evidence>
<dbReference type="InterPro" id="IPR043129">
    <property type="entry name" value="ATPase_NBD"/>
</dbReference>
<protein>
    <submittedName>
        <fullName evidence="4">Carbamoyltransferase</fullName>
        <ecNumber evidence="4">2.1.3.-</ecNumber>
    </submittedName>
</protein>
<dbReference type="InterPro" id="IPR031730">
    <property type="entry name" value="Carbam_trans_C"/>
</dbReference>
<reference evidence="4 5" key="1">
    <citation type="submission" date="2020-08" db="EMBL/GenBank/DDBJ databases">
        <title>Genomic Encyclopedia of Type Strains, Phase IV (KMG-IV): sequencing the most valuable type-strain genomes for metagenomic binning, comparative biology and taxonomic classification.</title>
        <authorList>
            <person name="Goeker M."/>
        </authorList>
    </citation>
    <scope>NUCLEOTIDE SEQUENCE [LARGE SCALE GENOMIC DNA]</scope>
    <source>
        <strain evidence="4 5">DSM 29007</strain>
    </source>
</reference>
<keyword evidence="5" id="KW-1185">Reference proteome</keyword>
<dbReference type="SUPFAM" id="SSF53067">
    <property type="entry name" value="Actin-like ATPase domain"/>
    <property type="match status" value="1"/>
</dbReference>
<dbReference type="InterPro" id="IPR003696">
    <property type="entry name" value="Carbtransf_dom"/>
</dbReference>
<dbReference type="EMBL" id="JACHIA010000030">
    <property type="protein sequence ID" value="MBB6073812.1"/>
    <property type="molecule type" value="Genomic_DNA"/>
</dbReference>
<accession>A0A841H7D5</accession>
<evidence type="ECO:0000259" key="2">
    <source>
        <dbReference type="Pfam" id="PF02543"/>
    </source>
</evidence>
<dbReference type="Proteomes" id="UP000582837">
    <property type="component" value="Unassembled WGS sequence"/>
</dbReference>